<dbReference type="Gene3D" id="1.10.1200.10">
    <property type="entry name" value="ACP-like"/>
    <property type="match status" value="1"/>
</dbReference>
<comment type="caution">
    <text evidence="2">The sequence shown here is derived from an EMBL/GenBank/DDBJ whole genome shotgun (WGS) entry which is preliminary data.</text>
</comment>
<sequence>MEREEVVTALEKALTEVLDQPVHDLKGDTRLFEDLHLDSTTALETLMALEDTIGLEVDPEELDADDFETVDKFTDFVLKAKA</sequence>
<dbReference type="AlphaFoldDB" id="A0A0F0GTS4"/>
<protein>
    <submittedName>
        <fullName evidence="2">Acyl carrier protein</fullName>
    </submittedName>
</protein>
<dbReference type="InterPro" id="IPR009081">
    <property type="entry name" value="PP-bd_ACP"/>
</dbReference>
<dbReference type="Proteomes" id="UP000033393">
    <property type="component" value="Unassembled WGS sequence"/>
</dbReference>
<dbReference type="InterPro" id="IPR036736">
    <property type="entry name" value="ACP-like_sf"/>
</dbReference>
<proteinExistence type="predicted"/>
<feature type="domain" description="Carrier" evidence="1">
    <location>
        <begin position="1"/>
        <end position="81"/>
    </location>
</feature>
<organism evidence="2 3">
    <name type="scientific">Lentzea aerocolonigenes</name>
    <name type="common">Lechevalieria aerocolonigenes</name>
    <name type="synonym">Saccharothrix aerocolonigenes</name>
    <dbReference type="NCBI Taxonomy" id="68170"/>
    <lineage>
        <taxon>Bacteria</taxon>
        <taxon>Bacillati</taxon>
        <taxon>Actinomycetota</taxon>
        <taxon>Actinomycetes</taxon>
        <taxon>Pseudonocardiales</taxon>
        <taxon>Pseudonocardiaceae</taxon>
        <taxon>Lentzea</taxon>
    </lineage>
</organism>
<dbReference type="RefSeq" id="WP_045313474.1">
    <property type="nucleotide sequence ID" value="NZ_JYJG01000151.1"/>
</dbReference>
<dbReference type="PATRIC" id="fig|68170.10.peg.5472"/>
<evidence type="ECO:0000313" key="2">
    <source>
        <dbReference type="EMBL" id="KJK46889.1"/>
    </source>
</evidence>
<dbReference type="Pfam" id="PF00550">
    <property type="entry name" value="PP-binding"/>
    <property type="match status" value="1"/>
</dbReference>
<evidence type="ECO:0000313" key="3">
    <source>
        <dbReference type="Proteomes" id="UP000033393"/>
    </source>
</evidence>
<dbReference type="PROSITE" id="PS50075">
    <property type="entry name" value="CARRIER"/>
    <property type="match status" value="1"/>
</dbReference>
<accession>A0A0F0GTS4</accession>
<dbReference type="OrthoDB" id="3392378at2"/>
<dbReference type="SUPFAM" id="SSF47336">
    <property type="entry name" value="ACP-like"/>
    <property type="match status" value="1"/>
</dbReference>
<dbReference type="EMBL" id="JYJG01000151">
    <property type="protein sequence ID" value="KJK46889.1"/>
    <property type="molecule type" value="Genomic_DNA"/>
</dbReference>
<name>A0A0F0GTS4_LENAE</name>
<reference evidence="2 3" key="1">
    <citation type="submission" date="2015-02" db="EMBL/GenBank/DDBJ databases">
        <authorList>
            <person name="Ju K.-S."/>
            <person name="Doroghazi J.R."/>
            <person name="Metcalf W."/>
        </authorList>
    </citation>
    <scope>NUCLEOTIDE SEQUENCE [LARGE SCALE GENOMIC DNA]</scope>
    <source>
        <strain evidence="2 3">NRRL B-16140</strain>
    </source>
</reference>
<gene>
    <name evidence="2" type="ORF">UK23_21985</name>
</gene>
<keyword evidence="3" id="KW-1185">Reference proteome</keyword>
<evidence type="ECO:0000259" key="1">
    <source>
        <dbReference type="PROSITE" id="PS50075"/>
    </source>
</evidence>